<dbReference type="SUPFAM" id="SSF53335">
    <property type="entry name" value="S-adenosyl-L-methionine-dependent methyltransferases"/>
    <property type="match status" value="1"/>
</dbReference>
<dbReference type="InterPro" id="IPR029063">
    <property type="entry name" value="SAM-dependent_MTases_sf"/>
</dbReference>
<gene>
    <name evidence="1" type="primary">metW</name>
    <name evidence="1" type="ORF">brsh051_00430</name>
</gene>
<dbReference type="KEGG" id="broo:brsh051_00430"/>
<name>A0AAN0ME31_9ACTN</name>
<dbReference type="Pfam" id="PF07021">
    <property type="entry name" value="MetW"/>
    <property type="match status" value="1"/>
</dbReference>
<keyword evidence="2" id="KW-1185">Reference proteome</keyword>
<organism evidence="1 2">
    <name type="scientific">Brooklawnia propionicigenes</name>
    <dbReference type="NCBI Taxonomy" id="3041175"/>
    <lineage>
        <taxon>Bacteria</taxon>
        <taxon>Bacillati</taxon>
        <taxon>Actinomycetota</taxon>
        <taxon>Actinomycetes</taxon>
        <taxon>Propionibacteriales</taxon>
        <taxon>Propionibacteriaceae</taxon>
        <taxon>Brooklawnia</taxon>
    </lineage>
</organism>
<evidence type="ECO:0000313" key="1">
    <source>
        <dbReference type="EMBL" id="BEH00762.1"/>
    </source>
</evidence>
<dbReference type="EMBL" id="AP028056">
    <property type="protein sequence ID" value="BEH00762.1"/>
    <property type="molecule type" value="Genomic_DNA"/>
</dbReference>
<accession>A0AAN0ME31</accession>
<protein>
    <submittedName>
        <fullName evidence="1">Methionine biosynthesis protein MetW</fullName>
    </submittedName>
</protein>
<dbReference type="NCBIfam" id="TIGR02081">
    <property type="entry name" value="metW"/>
    <property type="match status" value="1"/>
</dbReference>
<dbReference type="Proteomes" id="UP001431656">
    <property type="component" value="Chromosome"/>
</dbReference>
<dbReference type="InterPro" id="IPR010743">
    <property type="entry name" value="Methionine_synth_MetW"/>
</dbReference>
<proteinExistence type="predicted"/>
<dbReference type="CDD" id="cd02440">
    <property type="entry name" value="AdoMet_MTases"/>
    <property type="match status" value="1"/>
</dbReference>
<reference evidence="1" key="1">
    <citation type="journal article" date="2024" name="Int. J. Syst. Evol. Microbiol.">
        <title>Brooklawnia propionicigenes sp. nov., a facultatively anaerobic, propionate-producing bacterium isolated from a methanogenic reactor treating waste from cattle farms.</title>
        <authorList>
            <person name="Akita Y."/>
            <person name="Ueki A."/>
            <person name="Tonouchi A."/>
            <person name="Sugawara Y."/>
            <person name="Honma S."/>
            <person name="Kaku N."/>
            <person name="Ueki K."/>
        </authorList>
    </citation>
    <scope>NUCLEOTIDE SEQUENCE</scope>
    <source>
        <strain evidence="1">SH051</strain>
    </source>
</reference>
<sequence length="213" mass="23623">MGASMSQSMQLRDDLAVIARNIPAGSRVLDLGCGDGELLSWLIRRRACTGTGVERGPDEVLGAIKRGVPLIELDIDSQLGMFAPDSYDVVVLSRTLQAVLRPDLVLAAMRKIAPRQIVTMPNFGYWRHRLRLLNGHMPRSRDLPYSWYATPNLHHATLVDLEPLFQEVDLKLERRITLSPHGRPRALGQLGANLMAGSAIYVLVRADQDPAEL</sequence>
<dbReference type="Gene3D" id="3.40.50.150">
    <property type="entry name" value="Vaccinia Virus protein VP39"/>
    <property type="match status" value="1"/>
</dbReference>
<evidence type="ECO:0000313" key="2">
    <source>
        <dbReference type="Proteomes" id="UP001431656"/>
    </source>
</evidence>
<dbReference type="AlphaFoldDB" id="A0AAN0ME31"/>